<name>S3UQ84_9LEPT</name>
<sequence length="352" mass="40163">MGKTREMFDLQSLNTSPLTEKGLVDFPVQPDFQYSANSPSKEILAALKAVSDETRIRLLLILSIAPLNVQEVTEVLAMGQSRVSRHLKILADAGFLDFQREGSWVYYKVKDPTVENNFQIRIFNILMSHERDLPYSVRDIEKAKEILKQRDLKTTRYFDFVAKDWENLQQDVLDPLLYRKKILQLLPDSLCRTFDLGCGPGGLIPYLLTKSQEVIGIDSSESMIREASLTFLNNPKVNFIAADLEMLPRELAKSSDAVVASMVLHHISNPPKAMKEVHRVLKDGGTFLIVDLKKHNQEFMRDNFADLWLGFEPELLSDWLEDSGFIVESVQEIESQKYFKVLIIKAKKKGGL</sequence>
<dbReference type="InterPro" id="IPR036388">
    <property type="entry name" value="WH-like_DNA-bd_sf"/>
</dbReference>
<feature type="domain" description="HTH arsR-type" evidence="1">
    <location>
        <begin position="35"/>
        <end position="129"/>
    </location>
</feature>
<organism evidence="2 3">
    <name type="scientific">Leptospira fainei serovar Hurstbridge str. BUT 6</name>
    <dbReference type="NCBI Taxonomy" id="1193011"/>
    <lineage>
        <taxon>Bacteria</taxon>
        <taxon>Pseudomonadati</taxon>
        <taxon>Spirochaetota</taxon>
        <taxon>Spirochaetia</taxon>
        <taxon>Leptospirales</taxon>
        <taxon>Leptospiraceae</taxon>
        <taxon>Leptospira</taxon>
    </lineage>
</organism>
<dbReference type="InterPro" id="IPR036390">
    <property type="entry name" value="WH_DNA-bd_sf"/>
</dbReference>
<dbReference type="CDD" id="cd00090">
    <property type="entry name" value="HTH_ARSR"/>
    <property type="match status" value="1"/>
</dbReference>
<proteinExistence type="predicted"/>
<accession>S3UQ84</accession>
<dbReference type="PRINTS" id="PR00778">
    <property type="entry name" value="HTHARSR"/>
</dbReference>
<gene>
    <name evidence="2" type="ORF">LEP1GSC058_1040</name>
</gene>
<dbReference type="AlphaFoldDB" id="S3UQ84"/>
<dbReference type="Gene3D" id="1.10.10.10">
    <property type="entry name" value="Winged helix-like DNA-binding domain superfamily/Winged helix DNA-binding domain"/>
    <property type="match status" value="1"/>
</dbReference>
<dbReference type="PANTHER" id="PTHR43591">
    <property type="entry name" value="METHYLTRANSFERASE"/>
    <property type="match status" value="1"/>
</dbReference>
<dbReference type="GO" id="GO:0008757">
    <property type="term" value="F:S-adenosylmethionine-dependent methyltransferase activity"/>
    <property type="evidence" value="ECO:0007669"/>
    <property type="project" value="InterPro"/>
</dbReference>
<protein>
    <submittedName>
        <fullName evidence="2">Methionine biosynthesis protein MetW-like protein</fullName>
    </submittedName>
</protein>
<dbReference type="EMBL" id="AKWZ02000011">
    <property type="protein sequence ID" value="EPG72566.1"/>
    <property type="molecule type" value="Genomic_DNA"/>
</dbReference>
<reference evidence="2" key="1">
    <citation type="submission" date="2013-04" db="EMBL/GenBank/DDBJ databases">
        <authorList>
            <person name="Harkins D.M."/>
            <person name="Durkin A.S."/>
            <person name="Selengut J.D."/>
            <person name="Sanka R."/>
            <person name="DePew J."/>
            <person name="Purushe J."/>
            <person name="Ahmed A."/>
            <person name="van der Linden H."/>
            <person name="Goris M.G.A."/>
            <person name="Hartskeerl R.A."/>
            <person name="Vinetz J.M."/>
            <person name="Sutton G.G."/>
            <person name="Nelson W.C."/>
            <person name="Fouts D.E."/>
        </authorList>
    </citation>
    <scope>NUCLEOTIDE SEQUENCE [LARGE SCALE GENOMIC DNA]</scope>
    <source>
        <strain evidence="2">BUT 6</strain>
    </source>
</reference>
<evidence type="ECO:0000259" key="1">
    <source>
        <dbReference type="PROSITE" id="PS50987"/>
    </source>
</evidence>
<dbReference type="STRING" id="1193011.LEP1GSC058_1040"/>
<comment type="caution">
    <text evidence="2">The sequence shown here is derived from an EMBL/GenBank/DDBJ whole genome shotgun (WGS) entry which is preliminary data.</text>
</comment>
<dbReference type="NCBIfam" id="NF033788">
    <property type="entry name" value="HTH_metalloreg"/>
    <property type="match status" value="1"/>
</dbReference>
<evidence type="ECO:0000313" key="2">
    <source>
        <dbReference type="EMBL" id="EPG72566.1"/>
    </source>
</evidence>
<dbReference type="InterPro" id="IPR001845">
    <property type="entry name" value="HTH_ArsR_DNA-bd_dom"/>
</dbReference>
<dbReference type="SUPFAM" id="SSF46785">
    <property type="entry name" value="Winged helix' DNA-binding domain"/>
    <property type="match status" value="1"/>
</dbReference>
<dbReference type="Pfam" id="PF01022">
    <property type="entry name" value="HTH_5"/>
    <property type="match status" value="1"/>
</dbReference>
<dbReference type="Gene3D" id="3.40.50.150">
    <property type="entry name" value="Vaccinia Virus protein VP39"/>
    <property type="match status" value="1"/>
</dbReference>
<dbReference type="Pfam" id="PF08241">
    <property type="entry name" value="Methyltransf_11"/>
    <property type="match status" value="1"/>
</dbReference>
<keyword evidence="3" id="KW-1185">Reference proteome</keyword>
<dbReference type="InterPro" id="IPR013216">
    <property type="entry name" value="Methyltransf_11"/>
</dbReference>
<dbReference type="SMART" id="SM00418">
    <property type="entry name" value="HTH_ARSR"/>
    <property type="match status" value="1"/>
</dbReference>
<dbReference type="GO" id="GO:0003700">
    <property type="term" value="F:DNA-binding transcription factor activity"/>
    <property type="evidence" value="ECO:0007669"/>
    <property type="project" value="InterPro"/>
</dbReference>
<dbReference type="PROSITE" id="PS50987">
    <property type="entry name" value="HTH_ARSR_2"/>
    <property type="match status" value="1"/>
</dbReference>
<evidence type="ECO:0000313" key="3">
    <source>
        <dbReference type="Proteomes" id="UP000014540"/>
    </source>
</evidence>
<dbReference type="Proteomes" id="UP000014540">
    <property type="component" value="Unassembled WGS sequence"/>
</dbReference>
<dbReference type="CDD" id="cd02440">
    <property type="entry name" value="AdoMet_MTases"/>
    <property type="match status" value="1"/>
</dbReference>
<dbReference type="InterPro" id="IPR011991">
    <property type="entry name" value="ArsR-like_HTH"/>
</dbReference>
<dbReference type="InterPro" id="IPR029063">
    <property type="entry name" value="SAM-dependent_MTases_sf"/>
</dbReference>
<dbReference type="SUPFAM" id="SSF53335">
    <property type="entry name" value="S-adenosyl-L-methionine-dependent methyltransferases"/>
    <property type="match status" value="1"/>
</dbReference>